<feature type="domain" description="Anthranilate synthase component I N-terminal" evidence="2">
    <location>
        <begin position="20"/>
        <end position="137"/>
    </location>
</feature>
<dbReference type="Pfam" id="PF04715">
    <property type="entry name" value="Anth_synt_I_N"/>
    <property type="match status" value="1"/>
</dbReference>
<sequence length="441" mass="48637">MPAIALTGALPDLLALHVLNRQRYPYLLQSLGGTGRWDILFAFPQQHYPFYASGSAHAFLPSLDKLWGDASQQAETDISAAQLPFRGGWFVFCGYELLHEMEPSVSVRHASDGFPLAWLTRIPAAILVDREKNQCWLMAEAGCEDLLPQLHDDLSRADSFQPRPISVSGLVEEEPAQFLQGVESIKRYIRDGDVFQVNLARRWEARLAKGDSADLYAMLRERNPAPFAGLADFGDSRIISSSPERLACIHDGEIETRPIAGTHPRASSPQEDAKLREALISSTKERAEHIMLVDLERNDLGRICQPGSVQVDELMAVRSYSYVHHIESGVRGRLRAGITPGQVLRALFPGGTITGCPKVRTMQIIAELEASPRAAYTGSMGYINHDGSMDLNILIRTFMQQGEQLSFKAGAGIVADSDPERELAETRAKAKGLLRALDVPP</sequence>
<evidence type="ECO:0000313" key="4">
    <source>
        <dbReference type="Proteomes" id="UP000502260"/>
    </source>
</evidence>
<dbReference type="KEGG" id="slac:SKTS_19910"/>
<dbReference type="InterPro" id="IPR006805">
    <property type="entry name" value="Anth_synth_I_N"/>
</dbReference>
<reference evidence="4" key="1">
    <citation type="submission" date="2020-03" db="EMBL/GenBank/DDBJ databases">
        <title>Complete genome sequence of sulfur-oxidizing bacterium skT11.</title>
        <authorList>
            <person name="Kanda M."/>
            <person name="Kojima H."/>
            <person name="Fukui M."/>
        </authorList>
    </citation>
    <scope>NUCLEOTIDE SEQUENCE [LARGE SCALE GENOMIC DNA]</scope>
    <source>
        <strain evidence="4">skT11</strain>
    </source>
</reference>
<name>A0A6F8VEB9_9PROT</name>
<evidence type="ECO:0000259" key="2">
    <source>
        <dbReference type="Pfam" id="PF04715"/>
    </source>
</evidence>
<gene>
    <name evidence="3" type="primary">trpE_2</name>
    <name evidence="3" type="ORF">SKTS_19910</name>
</gene>
<keyword evidence="4" id="KW-1185">Reference proteome</keyword>
<dbReference type="InterPro" id="IPR019999">
    <property type="entry name" value="Anth_synth_I-like"/>
</dbReference>
<evidence type="ECO:0000313" key="3">
    <source>
        <dbReference type="EMBL" id="BCB27105.1"/>
    </source>
</evidence>
<protein>
    <recommendedName>
        <fullName evidence="5">Aminodeoxychorismate synthase, component I</fullName>
    </recommendedName>
</protein>
<dbReference type="EMBL" id="AP022853">
    <property type="protein sequence ID" value="BCB27105.1"/>
    <property type="molecule type" value="Genomic_DNA"/>
</dbReference>
<dbReference type="NCBIfam" id="NF006563">
    <property type="entry name" value="PRK09070.1"/>
    <property type="match status" value="1"/>
</dbReference>
<dbReference type="PRINTS" id="PR00095">
    <property type="entry name" value="ANTSNTHASEI"/>
</dbReference>
<dbReference type="Pfam" id="PF00425">
    <property type="entry name" value="Chorismate_bind"/>
    <property type="match status" value="1"/>
</dbReference>
<dbReference type="InterPro" id="IPR005801">
    <property type="entry name" value="ADC_synthase"/>
</dbReference>
<dbReference type="Gene3D" id="3.60.120.10">
    <property type="entry name" value="Anthranilate synthase"/>
    <property type="match status" value="1"/>
</dbReference>
<dbReference type="PANTHER" id="PTHR11236:SF9">
    <property type="entry name" value="ANTHRANILATE SYNTHASE COMPONENT 1"/>
    <property type="match status" value="1"/>
</dbReference>
<organism evidence="3 4">
    <name type="scientific">Sulfurimicrobium lacus</name>
    <dbReference type="NCBI Taxonomy" id="2715678"/>
    <lineage>
        <taxon>Bacteria</taxon>
        <taxon>Pseudomonadati</taxon>
        <taxon>Pseudomonadota</taxon>
        <taxon>Betaproteobacteria</taxon>
        <taxon>Nitrosomonadales</taxon>
        <taxon>Sulfuricellaceae</taxon>
        <taxon>Sulfurimicrobium</taxon>
    </lineage>
</organism>
<proteinExistence type="predicted"/>
<dbReference type="Proteomes" id="UP000502260">
    <property type="component" value="Chromosome"/>
</dbReference>
<dbReference type="AlphaFoldDB" id="A0A6F8VEB9"/>
<feature type="domain" description="Chorismate-utilising enzyme C-terminal" evidence="1">
    <location>
        <begin position="176"/>
        <end position="429"/>
    </location>
</feature>
<dbReference type="GO" id="GO:0000162">
    <property type="term" value="P:L-tryptophan biosynthetic process"/>
    <property type="evidence" value="ECO:0007669"/>
    <property type="project" value="TreeGrafter"/>
</dbReference>
<evidence type="ECO:0000259" key="1">
    <source>
        <dbReference type="Pfam" id="PF00425"/>
    </source>
</evidence>
<dbReference type="RefSeq" id="WP_173064136.1">
    <property type="nucleotide sequence ID" value="NZ_AP022853.1"/>
</dbReference>
<accession>A0A6F8VEB9</accession>
<dbReference type="PANTHER" id="PTHR11236">
    <property type="entry name" value="AMINOBENZOATE/ANTHRANILATE SYNTHASE"/>
    <property type="match status" value="1"/>
</dbReference>
<evidence type="ECO:0008006" key="5">
    <source>
        <dbReference type="Google" id="ProtNLM"/>
    </source>
</evidence>
<dbReference type="InterPro" id="IPR015890">
    <property type="entry name" value="Chorismate_C"/>
</dbReference>
<dbReference type="SUPFAM" id="SSF56322">
    <property type="entry name" value="ADC synthase"/>
    <property type="match status" value="1"/>
</dbReference>